<dbReference type="Proteomes" id="UP000250043">
    <property type="component" value="Unassembled WGS sequence"/>
</dbReference>
<organism evidence="2 3">
    <name type="scientific">Obba rivulosa</name>
    <dbReference type="NCBI Taxonomy" id="1052685"/>
    <lineage>
        <taxon>Eukaryota</taxon>
        <taxon>Fungi</taxon>
        <taxon>Dikarya</taxon>
        <taxon>Basidiomycota</taxon>
        <taxon>Agaricomycotina</taxon>
        <taxon>Agaricomycetes</taxon>
        <taxon>Polyporales</taxon>
        <taxon>Gelatoporiaceae</taxon>
        <taxon>Obba</taxon>
    </lineage>
</organism>
<accession>A0A8E2J7N2</accession>
<dbReference type="AlphaFoldDB" id="A0A8E2J7N2"/>
<evidence type="ECO:0000256" key="1">
    <source>
        <dbReference type="SAM" id="MobiDB-lite"/>
    </source>
</evidence>
<dbReference type="EMBL" id="KV722337">
    <property type="protein sequence ID" value="OCH95332.1"/>
    <property type="molecule type" value="Genomic_DNA"/>
</dbReference>
<feature type="region of interest" description="Disordered" evidence="1">
    <location>
        <begin position="36"/>
        <end position="56"/>
    </location>
</feature>
<proteinExistence type="predicted"/>
<reference evidence="2 3" key="1">
    <citation type="submission" date="2016-07" db="EMBL/GenBank/DDBJ databases">
        <title>Draft genome of the white-rot fungus Obba rivulosa 3A-2.</title>
        <authorList>
            <consortium name="DOE Joint Genome Institute"/>
            <person name="Miettinen O."/>
            <person name="Riley R."/>
            <person name="Acob R."/>
            <person name="Barry K."/>
            <person name="Cullen D."/>
            <person name="De Vries R."/>
            <person name="Hainaut M."/>
            <person name="Hatakka A."/>
            <person name="Henrissat B."/>
            <person name="Hilden K."/>
            <person name="Kuo R."/>
            <person name="Labutti K."/>
            <person name="Lipzen A."/>
            <person name="Makela M.R."/>
            <person name="Sandor L."/>
            <person name="Spatafora J.W."/>
            <person name="Grigoriev I.V."/>
            <person name="Hibbett D.S."/>
        </authorList>
    </citation>
    <scope>NUCLEOTIDE SEQUENCE [LARGE SCALE GENOMIC DNA]</scope>
    <source>
        <strain evidence="2 3">3A-2</strain>
    </source>
</reference>
<evidence type="ECO:0000313" key="2">
    <source>
        <dbReference type="EMBL" id="OCH95332.1"/>
    </source>
</evidence>
<sequence>MFLRTSSLSLARVAARRAPPSAARAAFSTTGALRAADDSPLHAKNMQGTGPPPPYAPVGVNAALQAAPSTRAPVTPPRRAR</sequence>
<gene>
    <name evidence="2" type="ORF">OBBRIDRAFT_788523</name>
</gene>
<protein>
    <submittedName>
        <fullName evidence="2">Uncharacterized protein</fullName>
    </submittedName>
</protein>
<keyword evidence="3" id="KW-1185">Reference proteome</keyword>
<evidence type="ECO:0000313" key="3">
    <source>
        <dbReference type="Proteomes" id="UP000250043"/>
    </source>
</evidence>
<name>A0A8E2J7N2_9APHY</name>